<dbReference type="Gene3D" id="3.40.630.30">
    <property type="match status" value="1"/>
</dbReference>
<name>A0A7X2NIW9_9CLOT</name>
<proteinExistence type="predicted"/>
<keyword evidence="2" id="KW-0012">Acyltransferase</keyword>
<keyword evidence="5" id="KW-1185">Reference proteome</keyword>
<dbReference type="PANTHER" id="PTHR43072:SF23">
    <property type="entry name" value="UPF0039 PROTEIN C11D3.02C"/>
    <property type="match status" value="1"/>
</dbReference>
<keyword evidence="1 4" id="KW-0808">Transferase</keyword>
<evidence type="ECO:0000259" key="3">
    <source>
        <dbReference type="PROSITE" id="PS51186"/>
    </source>
</evidence>
<comment type="caution">
    <text evidence="4">The sequence shown here is derived from an EMBL/GenBank/DDBJ whole genome shotgun (WGS) entry which is preliminary data.</text>
</comment>
<protein>
    <submittedName>
        <fullName evidence="4">N-acetyltransferase family protein</fullName>
    </submittedName>
</protein>
<dbReference type="PROSITE" id="PS51186">
    <property type="entry name" value="GNAT"/>
    <property type="match status" value="1"/>
</dbReference>
<reference evidence="4 5" key="1">
    <citation type="submission" date="2019-08" db="EMBL/GenBank/DDBJ databases">
        <title>In-depth cultivation of the pig gut microbiome towards novel bacterial diversity and tailored functional studies.</title>
        <authorList>
            <person name="Wylensek D."/>
            <person name="Hitch T.C.A."/>
            <person name="Clavel T."/>
        </authorList>
    </citation>
    <scope>NUCLEOTIDE SEQUENCE [LARGE SCALE GENOMIC DNA]</scope>
    <source>
        <strain evidence="4 5">WCA-389-WT-23D1</strain>
    </source>
</reference>
<dbReference type="Pfam" id="PF13420">
    <property type="entry name" value="Acetyltransf_4"/>
    <property type="match status" value="1"/>
</dbReference>
<sequence>MTCSHTFPPPITIRMANEKDAEALLAIYAPYVEHTAISFEYQVPTLKEFARRISHIRARYPYLAACQNGTILGYAYASPFHQRAAYSWAAETSVYVGEDVRGTGIGAMLYEALESILKKQQVINVNACITYPNPGSIAFHEKMGYKTAGHFTKCGYKLGIWWDMVWMEKMLSEHPRQPKAFIPVTELEQEGLKPT</sequence>
<dbReference type="PANTHER" id="PTHR43072">
    <property type="entry name" value="N-ACETYLTRANSFERASE"/>
    <property type="match status" value="1"/>
</dbReference>
<evidence type="ECO:0000256" key="2">
    <source>
        <dbReference type="ARBA" id="ARBA00023315"/>
    </source>
</evidence>
<evidence type="ECO:0000313" key="5">
    <source>
        <dbReference type="Proteomes" id="UP000429958"/>
    </source>
</evidence>
<dbReference type="GO" id="GO:0016747">
    <property type="term" value="F:acyltransferase activity, transferring groups other than amino-acyl groups"/>
    <property type="evidence" value="ECO:0007669"/>
    <property type="project" value="InterPro"/>
</dbReference>
<dbReference type="SUPFAM" id="SSF55729">
    <property type="entry name" value="Acyl-CoA N-acyltransferases (Nat)"/>
    <property type="match status" value="1"/>
</dbReference>
<dbReference type="InterPro" id="IPR016181">
    <property type="entry name" value="Acyl_CoA_acyltransferase"/>
</dbReference>
<evidence type="ECO:0000256" key="1">
    <source>
        <dbReference type="ARBA" id="ARBA00022679"/>
    </source>
</evidence>
<accession>A0A7X2NIW9</accession>
<organism evidence="4 5">
    <name type="scientific">Clostridium porci</name>
    <dbReference type="NCBI Taxonomy" id="2605778"/>
    <lineage>
        <taxon>Bacteria</taxon>
        <taxon>Bacillati</taxon>
        <taxon>Bacillota</taxon>
        <taxon>Clostridia</taxon>
        <taxon>Eubacteriales</taxon>
        <taxon>Clostridiaceae</taxon>
        <taxon>Clostridium</taxon>
    </lineage>
</organism>
<gene>
    <name evidence="4" type="ORF">FYJ39_03995</name>
</gene>
<dbReference type="EMBL" id="VUMD01000003">
    <property type="protein sequence ID" value="MSS35764.1"/>
    <property type="molecule type" value="Genomic_DNA"/>
</dbReference>
<feature type="domain" description="N-acetyltransferase" evidence="3">
    <location>
        <begin position="11"/>
        <end position="172"/>
    </location>
</feature>
<evidence type="ECO:0000313" key="4">
    <source>
        <dbReference type="EMBL" id="MSS35764.1"/>
    </source>
</evidence>
<dbReference type="Proteomes" id="UP000429958">
    <property type="component" value="Unassembled WGS sequence"/>
</dbReference>
<dbReference type="CDD" id="cd04301">
    <property type="entry name" value="NAT_SF"/>
    <property type="match status" value="1"/>
</dbReference>
<dbReference type="InterPro" id="IPR000182">
    <property type="entry name" value="GNAT_dom"/>
</dbReference>
<dbReference type="RefSeq" id="WP_154471170.1">
    <property type="nucleotide sequence ID" value="NZ_DBEWUL010000057.1"/>
</dbReference>
<dbReference type="AlphaFoldDB" id="A0A7X2NIW9"/>